<evidence type="ECO:0000313" key="1">
    <source>
        <dbReference type="EMBL" id="MEQ2556070.1"/>
    </source>
</evidence>
<protein>
    <submittedName>
        <fullName evidence="1">PD-(D/E)XK nuclease family transposase</fullName>
    </submittedName>
</protein>
<proteinExistence type="predicted"/>
<dbReference type="EMBL" id="JBBMFS010000016">
    <property type="protein sequence ID" value="MEQ2556070.1"/>
    <property type="molecule type" value="Genomic_DNA"/>
</dbReference>
<dbReference type="Proteomes" id="UP001546774">
    <property type="component" value="Unassembled WGS sequence"/>
</dbReference>
<organism evidence="1 2">
    <name type="scientific">Lachnospira intestinalis</name>
    <dbReference type="NCBI Taxonomy" id="3133158"/>
    <lineage>
        <taxon>Bacteria</taxon>
        <taxon>Bacillati</taxon>
        <taxon>Bacillota</taxon>
        <taxon>Clostridia</taxon>
        <taxon>Lachnospirales</taxon>
        <taxon>Lachnospiraceae</taxon>
        <taxon>Lachnospira</taxon>
    </lineage>
</organism>
<evidence type="ECO:0000313" key="2">
    <source>
        <dbReference type="Proteomes" id="UP001546774"/>
    </source>
</evidence>
<comment type="caution">
    <text evidence="1">The sequence shown here is derived from an EMBL/GenBank/DDBJ whole genome shotgun (WGS) entry which is preliminary data.</text>
</comment>
<dbReference type="Pfam" id="PF12784">
    <property type="entry name" value="PDDEXK_2"/>
    <property type="match status" value="1"/>
</dbReference>
<accession>A0ABV1H8L6</accession>
<sequence length="235" mass="27005">MNEELKKTVRAVQGMEQYDESVKQVLAHKIILASILVNIEAQKDEPTSYYIQNRTVFYACRMVSSQKERDFTGMNYNDIKKVYTIWICMNQKENSLNYLHLTNEKLMGKTAIEKAGDLIHIILLGLAKNLLPYTEENKLHRLLGALFTNELTADEKISIIESEYSIESESELRKDVRKVSGLGESLVESAAEEAWEQREIKFIISMNEKGYTIEQIADVTEKSKEEVEAVLEKSK</sequence>
<keyword evidence="2" id="KW-1185">Reference proteome</keyword>
<reference evidence="1" key="1">
    <citation type="submission" date="2024-03" db="EMBL/GenBank/DDBJ databases">
        <title>Human intestinal bacterial collection.</title>
        <authorList>
            <person name="Pauvert C."/>
            <person name="Hitch T.C.A."/>
            <person name="Clavel T."/>
        </authorList>
    </citation>
    <scope>NUCLEOTIDE SEQUENCE [LARGE SCALE GENOMIC DNA]</scope>
    <source>
        <strain evidence="1">CLA-AA-H89B</strain>
    </source>
</reference>
<name>A0ABV1H8L6_9FIRM</name>
<gene>
    <name evidence="1" type="ORF">WMO37_13820</name>
</gene>